<gene>
    <name evidence="7" type="ORF">C6P64_04600</name>
</gene>
<dbReference type="SUPFAM" id="SSF103473">
    <property type="entry name" value="MFS general substrate transporter"/>
    <property type="match status" value="1"/>
</dbReference>
<dbReference type="InterPro" id="IPR020846">
    <property type="entry name" value="MFS_dom"/>
</dbReference>
<dbReference type="Gene3D" id="1.20.1250.20">
    <property type="entry name" value="MFS general substrate transporter like domains"/>
    <property type="match status" value="2"/>
</dbReference>
<dbReference type="InterPro" id="IPR036259">
    <property type="entry name" value="MFS_trans_sf"/>
</dbReference>
<feature type="transmembrane region" description="Helical" evidence="5">
    <location>
        <begin position="217"/>
        <end position="238"/>
    </location>
</feature>
<feature type="transmembrane region" description="Helical" evidence="5">
    <location>
        <begin position="244"/>
        <end position="267"/>
    </location>
</feature>
<feature type="domain" description="Major facilitator superfamily (MFS) profile" evidence="6">
    <location>
        <begin position="166"/>
        <end position="397"/>
    </location>
</feature>
<evidence type="ECO:0000313" key="8">
    <source>
        <dbReference type="Proteomes" id="UP000238589"/>
    </source>
</evidence>
<dbReference type="EMBL" id="PVLQ01000012">
    <property type="protein sequence ID" value="PRD66560.1"/>
    <property type="molecule type" value="Genomic_DNA"/>
</dbReference>
<evidence type="ECO:0000256" key="3">
    <source>
        <dbReference type="ARBA" id="ARBA00022989"/>
    </source>
</evidence>
<feature type="transmembrane region" description="Helical" evidence="5">
    <location>
        <begin position="39"/>
        <end position="59"/>
    </location>
</feature>
<feature type="transmembrane region" description="Helical" evidence="5">
    <location>
        <begin position="166"/>
        <end position="185"/>
    </location>
</feature>
<evidence type="ECO:0000259" key="6">
    <source>
        <dbReference type="PROSITE" id="PS50850"/>
    </source>
</evidence>
<keyword evidence="2 5" id="KW-0812">Transmembrane</keyword>
<feature type="transmembrane region" description="Helical" evidence="5">
    <location>
        <begin position="134"/>
        <end position="154"/>
    </location>
</feature>
<keyword evidence="3 5" id="KW-1133">Transmembrane helix</keyword>
<keyword evidence="4 5" id="KW-0472">Membrane</keyword>
<protein>
    <submittedName>
        <fullName evidence="7">MFS transporter</fullName>
    </submittedName>
</protein>
<dbReference type="OrthoDB" id="4822895at2"/>
<name>A0A2S9K7X6_9BURK</name>
<dbReference type="GO" id="GO:0022857">
    <property type="term" value="F:transmembrane transporter activity"/>
    <property type="evidence" value="ECO:0007669"/>
    <property type="project" value="InterPro"/>
</dbReference>
<dbReference type="GO" id="GO:0016020">
    <property type="term" value="C:membrane"/>
    <property type="evidence" value="ECO:0007669"/>
    <property type="project" value="UniProtKB-SubCell"/>
</dbReference>
<feature type="transmembrane region" description="Helical" evidence="5">
    <location>
        <begin position="303"/>
        <end position="325"/>
    </location>
</feature>
<dbReference type="Proteomes" id="UP000238589">
    <property type="component" value="Unassembled WGS sequence"/>
</dbReference>
<proteinExistence type="predicted"/>
<feature type="transmembrane region" description="Helical" evidence="5">
    <location>
        <begin position="7"/>
        <end position="27"/>
    </location>
</feature>
<accession>A0A2S9K7X6</accession>
<evidence type="ECO:0000256" key="4">
    <source>
        <dbReference type="ARBA" id="ARBA00023136"/>
    </source>
</evidence>
<sequence length="397" mass="41849">MSHPSILFRLIAGQIAIHACMTGLRMGMPLYALHHGHSAAEAGVLIALFAVSNVVMALPWGRLVDRHGLHLPWRLAVTMAVSGALLAAAWQQAWSFAAAALLVGGAMGLAQVTVQRRAGMAADSAQERRKLWGWLSLAAPAANLVGPALVGLLLDHAGQSSVDRQAFAWAAVAVGLLALSSLLWVHGIQEAPSALVTSQQNGGGKRDLLADWRLRRLLVVAWATASCWDVHAFVVPVLGHERGFSASMIGFILGAFATAAAVIRPLLPRLSEGMSERRVMTAALALTAVWLGLYPLVQQAWAAALLSALLGVTLGGVQPTILSLLQHITPAQRMGQALGMRLMTVSATSVAMPMLFGSFGALIGVSALFWSAGLIAATGSRIAWSLRTEPQPPRREA</sequence>
<comment type="subcellular location">
    <subcellularLocation>
        <location evidence="1">Membrane</location>
        <topology evidence="1">Multi-pass membrane protein</topology>
    </subcellularLocation>
</comment>
<dbReference type="PANTHER" id="PTHR23526:SF4">
    <property type="entry name" value="INTEGRAL MEMBRANE TRANSPORT PROTEIN"/>
    <property type="match status" value="1"/>
</dbReference>
<feature type="transmembrane region" description="Helical" evidence="5">
    <location>
        <begin position="362"/>
        <end position="384"/>
    </location>
</feature>
<evidence type="ECO:0000256" key="5">
    <source>
        <dbReference type="SAM" id="Phobius"/>
    </source>
</evidence>
<organism evidence="7 8">
    <name type="scientific">Malikia granosa</name>
    <dbReference type="NCBI Taxonomy" id="263067"/>
    <lineage>
        <taxon>Bacteria</taxon>
        <taxon>Pseudomonadati</taxon>
        <taxon>Pseudomonadota</taxon>
        <taxon>Betaproteobacteria</taxon>
        <taxon>Burkholderiales</taxon>
        <taxon>Comamonadaceae</taxon>
        <taxon>Malikia</taxon>
    </lineage>
</organism>
<dbReference type="InterPro" id="IPR052528">
    <property type="entry name" value="Sugar_transport-like"/>
</dbReference>
<dbReference type="PROSITE" id="PS50850">
    <property type="entry name" value="MFS"/>
    <property type="match status" value="1"/>
</dbReference>
<dbReference type="InterPro" id="IPR001958">
    <property type="entry name" value="Tet-R_TetA/multi-R_MdtG-like"/>
</dbReference>
<dbReference type="PRINTS" id="PR01035">
    <property type="entry name" value="TCRTETA"/>
</dbReference>
<comment type="caution">
    <text evidence="7">The sequence shown here is derived from an EMBL/GenBank/DDBJ whole genome shotgun (WGS) entry which is preliminary data.</text>
</comment>
<evidence type="ECO:0000313" key="7">
    <source>
        <dbReference type="EMBL" id="PRD66560.1"/>
    </source>
</evidence>
<dbReference type="Pfam" id="PF07690">
    <property type="entry name" value="MFS_1"/>
    <property type="match status" value="1"/>
</dbReference>
<reference evidence="7 8" key="1">
    <citation type="submission" date="2018-03" db="EMBL/GenBank/DDBJ databases">
        <title>Comparative genomics illustrates the genes involved in a hyperalkaliphilic mechanisms of Serpentinomonas isolated from highly-alkaline calcium-rich serpentinized springs.</title>
        <authorList>
            <person name="Suzuki S."/>
            <person name="Ishii S."/>
            <person name="Walworth N."/>
            <person name="Bird L."/>
            <person name="Kuenen J.G."/>
            <person name="Nealson K.H."/>
        </authorList>
    </citation>
    <scope>NUCLEOTIDE SEQUENCE [LARGE SCALE GENOMIC DNA]</scope>
    <source>
        <strain evidence="7 8">P1</strain>
    </source>
</reference>
<feature type="transmembrane region" description="Helical" evidence="5">
    <location>
        <begin position="71"/>
        <end position="90"/>
    </location>
</feature>
<evidence type="ECO:0000256" key="2">
    <source>
        <dbReference type="ARBA" id="ARBA00022692"/>
    </source>
</evidence>
<dbReference type="InterPro" id="IPR011701">
    <property type="entry name" value="MFS"/>
</dbReference>
<feature type="transmembrane region" description="Helical" evidence="5">
    <location>
        <begin position="337"/>
        <end position="356"/>
    </location>
</feature>
<dbReference type="RefSeq" id="WP_105747400.1">
    <property type="nucleotide sequence ID" value="NZ_PVLQ01000012.1"/>
</dbReference>
<evidence type="ECO:0000256" key="1">
    <source>
        <dbReference type="ARBA" id="ARBA00004141"/>
    </source>
</evidence>
<keyword evidence="8" id="KW-1185">Reference proteome</keyword>
<dbReference type="PANTHER" id="PTHR23526">
    <property type="entry name" value="INTEGRAL MEMBRANE TRANSPORT PROTEIN-RELATED"/>
    <property type="match status" value="1"/>
</dbReference>
<feature type="transmembrane region" description="Helical" evidence="5">
    <location>
        <begin position="279"/>
        <end position="297"/>
    </location>
</feature>
<feature type="transmembrane region" description="Helical" evidence="5">
    <location>
        <begin position="96"/>
        <end position="114"/>
    </location>
</feature>
<dbReference type="AlphaFoldDB" id="A0A2S9K7X6"/>